<dbReference type="EMBL" id="VCDP01000223">
    <property type="protein sequence ID" value="MDX8001253.1"/>
    <property type="molecule type" value="Genomic_DNA"/>
</dbReference>
<proteinExistence type="predicted"/>
<protein>
    <submittedName>
        <fullName evidence="1">Uncharacterized protein</fullName>
    </submittedName>
</protein>
<comment type="caution">
    <text evidence="1">The sequence shown here is derived from an EMBL/GenBank/DDBJ whole genome shotgun (WGS) entry which is preliminary data.</text>
</comment>
<name>A0ABU4SRG4_9GAMM</name>
<dbReference type="Proteomes" id="UP001271640">
    <property type="component" value="Unassembled WGS sequence"/>
</dbReference>
<gene>
    <name evidence="1" type="ORF">FE394_19260</name>
</gene>
<feature type="non-terminal residue" evidence="1">
    <location>
        <position position="1"/>
    </location>
</feature>
<sequence length="64" mass="7084">AKPDWEAIESVYRAGSLSIREIPTRYRLPCLILSGMASGTCWQAAVISLISSRTWISGCPRMAR</sequence>
<accession>A0ABU4SRG4</accession>
<keyword evidence="2" id="KW-1185">Reference proteome</keyword>
<evidence type="ECO:0000313" key="1">
    <source>
        <dbReference type="EMBL" id="MDX8001253.1"/>
    </source>
</evidence>
<reference evidence="2" key="1">
    <citation type="journal article" date="2024" name="Toxins">
        <title>Genome Sequence Analysis of Native Xenorhabdus Strains Isolated from Entomopathogenic Nematodes in Argentina.</title>
        <authorList>
            <person name="Palma L."/>
            <person name="Frizzo L."/>
            <person name="Kaiser S."/>
            <person name="Berry C."/>
            <person name="Caballero P."/>
            <person name="Bode H.B."/>
            <person name="Del Valle E.E."/>
        </authorList>
    </citation>
    <scope>NUCLEOTIDE SEQUENCE [LARGE SCALE GENOMIC DNA]</scope>
    <source>
        <strain evidence="2">Reich</strain>
    </source>
</reference>
<evidence type="ECO:0000313" key="2">
    <source>
        <dbReference type="Proteomes" id="UP001271640"/>
    </source>
</evidence>
<organism evidence="1 2">
    <name type="scientific">Xenorhabdus littoralis</name>
    <dbReference type="NCBI Taxonomy" id="2582835"/>
    <lineage>
        <taxon>Bacteria</taxon>
        <taxon>Pseudomonadati</taxon>
        <taxon>Pseudomonadota</taxon>
        <taxon>Gammaproteobacteria</taxon>
        <taxon>Enterobacterales</taxon>
        <taxon>Morganellaceae</taxon>
        <taxon>Xenorhabdus</taxon>
    </lineage>
</organism>